<dbReference type="PANTHER" id="PTHR10127">
    <property type="entry name" value="DISCOIDIN, CUB, EGF, LAMININ , AND ZINC METALLOPROTEASE DOMAIN CONTAINING"/>
    <property type="match status" value="1"/>
</dbReference>
<dbReference type="AlphaFoldDB" id="A0A0N4Z444"/>
<proteinExistence type="predicted"/>
<dbReference type="SUPFAM" id="SSF55486">
    <property type="entry name" value="Metalloproteases ('zincins'), catalytic domain"/>
    <property type="match status" value="1"/>
</dbReference>
<sequence>MFNLLYRKYKINLIIFFLFVQNVFKCQSIVPILHETFHALGAIHKFGRPDKDNHLTVNKDNIESKALKNFELNEASKILTYDLKFDYGSVMNYDRYAFSHNNKPTIDTKDPHYSQTMGQFTEIGFNDIKQLNLHYCSHKCRKIMPLCKTNGYPDPNRCE</sequence>
<comment type="caution">
    <text evidence="6">Lacks conserved residue(s) required for the propagation of feature annotation.</text>
</comment>
<dbReference type="GO" id="GO:0008270">
    <property type="term" value="F:zinc ion binding"/>
    <property type="evidence" value="ECO:0007669"/>
    <property type="project" value="UniProtKB-UniRule"/>
</dbReference>
<name>A0A0N4Z444_PARTI</name>
<dbReference type="STRING" id="131310.A0A0N4Z444"/>
<protein>
    <recommendedName>
        <fullName evidence="7">Metalloendopeptidase</fullName>
        <ecNumber evidence="7">3.4.24.-</ecNumber>
    </recommendedName>
</protein>
<evidence type="ECO:0000259" key="8">
    <source>
        <dbReference type="PROSITE" id="PS51864"/>
    </source>
</evidence>
<evidence type="ECO:0000256" key="1">
    <source>
        <dbReference type="ARBA" id="ARBA00022670"/>
    </source>
</evidence>
<keyword evidence="2 6" id="KW-0479">Metal-binding</keyword>
<evidence type="ECO:0000256" key="2">
    <source>
        <dbReference type="ARBA" id="ARBA00022723"/>
    </source>
</evidence>
<dbReference type="PANTHER" id="PTHR10127:SF780">
    <property type="entry name" value="METALLOENDOPEPTIDASE"/>
    <property type="match status" value="1"/>
</dbReference>
<evidence type="ECO:0000313" key="10">
    <source>
        <dbReference type="WBParaSite" id="PTRK_0000176720.1"/>
    </source>
</evidence>
<keyword evidence="3 6" id="KW-0378">Hydrolase</keyword>
<dbReference type="WBParaSite" id="PTRK_0000176720.1">
    <property type="protein sequence ID" value="PTRK_0000176720.1"/>
    <property type="gene ID" value="PTRK_0000176720"/>
</dbReference>
<evidence type="ECO:0000313" key="9">
    <source>
        <dbReference type="Proteomes" id="UP000038045"/>
    </source>
</evidence>
<feature type="active site" evidence="6">
    <location>
        <position position="35"/>
    </location>
</feature>
<evidence type="ECO:0000256" key="7">
    <source>
        <dbReference type="RuleBase" id="RU361183"/>
    </source>
</evidence>
<evidence type="ECO:0000256" key="5">
    <source>
        <dbReference type="ARBA" id="ARBA00023049"/>
    </source>
</evidence>
<keyword evidence="5 6" id="KW-0482">Metalloprotease</keyword>
<reference evidence="10" key="1">
    <citation type="submission" date="2017-02" db="UniProtKB">
        <authorList>
            <consortium name="WormBaseParasite"/>
        </authorList>
    </citation>
    <scope>IDENTIFICATION</scope>
</reference>
<feature type="domain" description="Peptidase M12A" evidence="8">
    <location>
        <begin position="1"/>
        <end position="137"/>
    </location>
</feature>
<dbReference type="PROSITE" id="PS51864">
    <property type="entry name" value="ASTACIN"/>
    <property type="match status" value="1"/>
</dbReference>
<dbReference type="GO" id="GO:0006508">
    <property type="term" value="P:proteolysis"/>
    <property type="evidence" value="ECO:0007669"/>
    <property type="project" value="UniProtKB-KW"/>
</dbReference>
<evidence type="ECO:0000256" key="6">
    <source>
        <dbReference type="PROSITE-ProRule" id="PRU01211"/>
    </source>
</evidence>
<evidence type="ECO:0000256" key="4">
    <source>
        <dbReference type="ARBA" id="ARBA00022833"/>
    </source>
</evidence>
<keyword evidence="4 6" id="KW-0862">Zinc</keyword>
<keyword evidence="9" id="KW-1185">Reference proteome</keyword>
<dbReference type="Pfam" id="PF01400">
    <property type="entry name" value="Astacin"/>
    <property type="match status" value="1"/>
</dbReference>
<feature type="binding site" evidence="6">
    <location>
        <position position="38"/>
    </location>
    <ligand>
        <name>Zn(2+)</name>
        <dbReference type="ChEBI" id="CHEBI:29105"/>
        <note>catalytic</note>
    </ligand>
</feature>
<dbReference type="Gene3D" id="3.40.390.10">
    <property type="entry name" value="Collagenase (Catalytic Domain)"/>
    <property type="match status" value="1"/>
</dbReference>
<evidence type="ECO:0000256" key="3">
    <source>
        <dbReference type="ARBA" id="ARBA00022801"/>
    </source>
</evidence>
<feature type="binding site" evidence="6">
    <location>
        <position position="44"/>
    </location>
    <ligand>
        <name>Zn(2+)</name>
        <dbReference type="ChEBI" id="CHEBI:29105"/>
        <note>catalytic</note>
    </ligand>
</feature>
<keyword evidence="1 6" id="KW-0645">Protease</keyword>
<accession>A0A0N4Z444</accession>
<dbReference type="InterPro" id="IPR024079">
    <property type="entry name" value="MetalloPept_cat_dom_sf"/>
</dbReference>
<dbReference type="Proteomes" id="UP000038045">
    <property type="component" value="Unplaced"/>
</dbReference>
<dbReference type="GO" id="GO:0004222">
    <property type="term" value="F:metalloendopeptidase activity"/>
    <property type="evidence" value="ECO:0007669"/>
    <property type="project" value="UniProtKB-UniRule"/>
</dbReference>
<feature type="binding site" evidence="6">
    <location>
        <position position="34"/>
    </location>
    <ligand>
        <name>Zn(2+)</name>
        <dbReference type="ChEBI" id="CHEBI:29105"/>
        <note>catalytic</note>
    </ligand>
</feature>
<dbReference type="InterPro" id="IPR001506">
    <property type="entry name" value="Peptidase_M12A"/>
</dbReference>
<dbReference type="EC" id="3.4.24.-" evidence="7"/>
<dbReference type="PRINTS" id="PR00480">
    <property type="entry name" value="ASTACIN"/>
</dbReference>
<comment type="cofactor">
    <cofactor evidence="6 7">
        <name>Zn(2+)</name>
        <dbReference type="ChEBI" id="CHEBI:29105"/>
    </cofactor>
    <text evidence="6 7">Binds 1 zinc ion per subunit.</text>
</comment>
<organism evidence="9 10">
    <name type="scientific">Parastrongyloides trichosuri</name>
    <name type="common">Possum-specific nematode worm</name>
    <dbReference type="NCBI Taxonomy" id="131310"/>
    <lineage>
        <taxon>Eukaryota</taxon>
        <taxon>Metazoa</taxon>
        <taxon>Ecdysozoa</taxon>
        <taxon>Nematoda</taxon>
        <taxon>Chromadorea</taxon>
        <taxon>Rhabditida</taxon>
        <taxon>Tylenchina</taxon>
        <taxon>Panagrolaimomorpha</taxon>
        <taxon>Strongyloidoidea</taxon>
        <taxon>Strongyloididae</taxon>
        <taxon>Parastrongyloides</taxon>
    </lineage>
</organism>